<name>A0A218WLZ4_PUNGR</name>
<proteinExistence type="predicted"/>
<dbReference type="Proteomes" id="UP000197138">
    <property type="component" value="Unassembled WGS sequence"/>
</dbReference>
<accession>A0A218WLZ4</accession>
<sequence>MGALVPHSGFPPPPMIYVPPPPATQALPLAQDTTCVAALEGNFTMLQGAVDLMAANIAEMMPLLRHLNRASSSSTPPLAQRSTVDPTPWFPLTHMPEGNIADALVPTAFQQKATGCESSLVDTWVPTPQARPGYATRAKPQKHYTSLSVPLSHIYR</sequence>
<comment type="caution">
    <text evidence="1">The sequence shown here is derived from an EMBL/GenBank/DDBJ whole genome shotgun (WGS) entry which is preliminary data.</text>
</comment>
<dbReference type="AlphaFoldDB" id="A0A218WLZ4"/>
<organism evidence="1 2">
    <name type="scientific">Punica granatum</name>
    <name type="common">Pomegranate</name>
    <dbReference type="NCBI Taxonomy" id="22663"/>
    <lineage>
        <taxon>Eukaryota</taxon>
        <taxon>Viridiplantae</taxon>
        <taxon>Streptophyta</taxon>
        <taxon>Embryophyta</taxon>
        <taxon>Tracheophyta</taxon>
        <taxon>Spermatophyta</taxon>
        <taxon>Magnoliopsida</taxon>
        <taxon>eudicotyledons</taxon>
        <taxon>Gunneridae</taxon>
        <taxon>Pentapetalae</taxon>
        <taxon>rosids</taxon>
        <taxon>malvids</taxon>
        <taxon>Myrtales</taxon>
        <taxon>Lythraceae</taxon>
        <taxon>Punica</taxon>
    </lineage>
</organism>
<evidence type="ECO:0000313" key="2">
    <source>
        <dbReference type="Proteomes" id="UP000197138"/>
    </source>
</evidence>
<gene>
    <name evidence="1" type="ORF">CDL15_Pgr012378</name>
</gene>
<dbReference type="EMBL" id="MTKT01003947">
    <property type="protein sequence ID" value="OWM73815.1"/>
    <property type="molecule type" value="Genomic_DNA"/>
</dbReference>
<reference evidence="2" key="1">
    <citation type="journal article" date="2017" name="Plant J.">
        <title>The pomegranate (Punica granatum L.) genome and the genomics of punicalagin biosynthesis.</title>
        <authorList>
            <person name="Qin G."/>
            <person name="Xu C."/>
            <person name="Ming R."/>
            <person name="Tang H."/>
            <person name="Guyot R."/>
            <person name="Kramer E.M."/>
            <person name="Hu Y."/>
            <person name="Yi X."/>
            <person name="Qi Y."/>
            <person name="Xu X."/>
            <person name="Gao Z."/>
            <person name="Pan H."/>
            <person name="Jian J."/>
            <person name="Tian Y."/>
            <person name="Yue Z."/>
            <person name="Xu Y."/>
        </authorList>
    </citation>
    <scope>NUCLEOTIDE SEQUENCE [LARGE SCALE GENOMIC DNA]</scope>
    <source>
        <strain evidence="2">cv. Dabenzi</strain>
    </source>
</reference>
<protein>
    <submittedName>
        <fullName evidence="1">Uncharacterized protein</fullName>
    </submittedName>
</protein>
<evidence type="ECO:0000313" key="1">
    <source>
        <dbReference type="EMBL" id="OWM73815.1"/>
    </source>
</evidence>